<keyword evidence="5" id="KW-1185">Reference proteome</keyword>
<dbReference type="OrthoDB" id="594879at2"/>
<evidence type="ECO:0000313" key="5">
    <source>
        <dbReference type="Proteomes" id="UP000305517"/>
    </source>
</evidence>
<dbReference type="Gene3D" id="3.90.640.20">
    <property type="entry name" value="Heat-shock cognate protein, ATPase"/>
    <property type="match status" value="1"/>
</dbReference>
<feature type="domain" description="DUF3298" evidence="3">
    <location>
        <begin position="312"/>
        <end position="388"/>
    </location>
</feature>
<feature type="chain" id="PRO_5024284245" evidence="2">
    <location>
        <begin position="24"/>
        <end position="410"/>
    </location>
</feature>
<dbReference type="InterPro" id="IPR037126">
    <property type="entry name" value="PdaC/RsiV-like_sf"/>
</dbReference>
<dbReference type="InterPro" id="IPR021729">
    <property type="entry name" value="DUF3298"/>
</dbReference>
<dbReference type="AlphaFoldDB" id="A0A5R8WLF3"/>
<sequence length="410" mass="44732">MSLPRLFRTALLLALLTACNSRQNDSATTDPTAPPATTRPAAAPADSPGAWYRQYRGLLPGAADSITLQLQAWPRFTNDSESAGVTGSYAGPDGQPFDLNGDYGIRHAPDSLVLIDYNPEHLAEGAQSGPVWRLHRQGRELTGTVNGQPVRLREARPLGSLQLISKFYADSVAAFPSRAGSPHAQLRLLALQPAGLATGLLRDNLLRHLRGDTLENQPAPALDELWQQRLAAYAKDYRLDAGERQQDMAGDSLPGYALRYDEQQLMHVYWNQAPLLSIGYFSYGYTGGAHGSYGTRVVSYDTRTGRPLPYEAIFRPEAKPQLVALLDRAARRQLRLAPNAPLEGPLFVPHLPATHNVYLTSGGAVFVYSPYEIASFAQGEIRLFLPFSELRPLLQPDLPVGTAADMAGPQ</sequence>
<protein>
    <submittedName>
        <fullName evidence="4">DUF3298 and DUF4163 domain-containing protein</fullName>
    </submittedName>
</protein>
<dbReference type="Pfam" id="PF11738">
    <property type="entry name" value="DUF3298"/>
    <property type="match status" value="1"/>
</dbReference>
<proteinExistence type="predicted"/>
<evidence type="ECO:0000256" key="1">
    <source>
        <dbReference type="SAM" id="MobiDB-lite"/>
    </source>
</evidence>
<keyword evidence="2" id="KW-0732">Signal</keyword>
<feature type="compositionally biased region" description="Low complexity" evidence="1">
    <location>
        <begin position="27"/>
        <end position="46"/>
    </location>
</feature>
<comment type="caution">
    <text evidence="4">The sequence shown here is derived from an EMBL/GenBank/DDBJ whole genome shotgun (WGS) entry which is preliminary data.</text>
</comment>
<organism evidence="4 5">
    <name type="scientific">Hymenobacter jeollabukensis</name>
    <dbReference type="NCBI Taxonomy" id="2025313"/>
    <lineage>
        <taxon>Bacteria</taxon>
        <taxon>Pseudomonadati</taxon>
        <taxon>Bacteroidota</taxon>
        <taxon>Cytophagia</taxon>
        <taxon>Cytophagales</taxon>
        <taxon>Hymenobacteraceae</taxon>
        <taxon>Hymenobacter</taxon>
    </lineage>
</organism>
<dbReference type="PROSITE" id="PS51257">
    <property type="entry name" value="PROKAR_LIPOPROTEIN"/>
    <property type="match status" value="1"/>
</dbReference>
<reference evidence="4 5" key="1">
    <citation type="submission" date="2019-05" db="EMBL/GenBank/DDBJ databases">
        <title>Hymenobacter edaphi sp. nov., isolated from abandoned arsenic-contaminated farmland soil.</title>
        <authorList>
            <person name="Nie L."/>
        </authorList>
    </citation>
    <scope>NUCLEOTIDE SEQUENCE [LARGE SCALE GENOMIC DNA]</scope>
    <source>
        <strain evidence="4 5">1-3-3-8</strain>
    </source>
</reference>
<dbReference type="RefSeq" id="WP_138080000.1">
    <property type="nucleotide sequence ID" value="NZ_VAJM01000010.1"/>
</dbReference>
<evidence type="ECO:0000259" key="3">
    <source>
        <dbReference type="Pfam" id="PF11738"/>
    </source>
</evidence>
<accession>A0A5R8WLF3</accession>
<name>A0A5R8WLF3_9BACT</name>
<dbReference type="EMBL" id="VAJM01000010">
    <property type="protein sequence ID" value="TLM90000.1"/>
    <property type="molecule type" value="Genomic_DNA"/>
</dbReference>
<dbReference type="Gene3D" id="3.30.565.40">
    <property type="entry name" value="Fervidobacterium nodosum Rt17-B1 like"/>
    <property type="match status" value="1"/>
</dbReference>
<evidence type="ECO:0000313" key="4">
    <source>
        <dbReference type="EMBL" id="TLM90000.1"/>
    </source>
</evidence>
<dbReference type="Proteomes" id="UP000305517">
    <property type="component" value="Unassembled WGS sequence"/>
</dbReference>
<evidence type="ECO:0000256" key="2">
    <source>
        <dbReference type="SAM" id="SignalP"/>
    </source>
</evidence>
<feature type="region of interest" description="Disordered" evidence="1">
    <location>
        <begin position="23"/>
        <end position="48"/>
    </location>
</feature>
<gene>
    <name evidence="4" type="ORF">FDY95_18430</name>
</gene>
<feature type="signal peptide" evidence="2">
    <location>
        <begin position="1"/>
        <end position="23"/>
    </location>
</feature>